<gene>
    <name evidence="2" type="ORF">CK621_10060</name>
</gene>
<dbReference type="InterPro" id="IPR024445">
    <property type="entry name" value="Tnp_ISXO2-like"/>
</dbReference>
<evidence type="ECO:0000313" key="3">
    <source>
        <dbReference type="Proteomes" id="UP000218439"/>
    </source>
</evidence>
<dbReference type="Proteomes" id="UP000218439">
    <property type="component" value="Unassembled WGS sequence"/>
</dbReference>
<dbReference type="Pfam" id="PF12762">
    <property type="entry name" value="DDE_Tnp_IS1595"/>
    <property type="match status" value="1"/>
</dbReference>
<proteinExistence type="predicted"/>
<organism evidence="2 3">
    <name type="scientific">Vandammella animalimorsus</name>
    <dbReference type="NCBI Taxonomy" id="2029117"/>
    <lineage>
        <taxon>Bacteria</taxon>
        <taxon>Pseudomonadati</taxon>
        <taxon>Pseudomonadota</taxon>
        <taxon>Betaproteobacteria</taxon>
        <taxon>Burkholderiales</taxon>
        <taxon>Comamonadaceae</taxon>
        <taxon>Vandammella</taxon>
    </lineage>
</organism>
<reference evidence="2 3" key="1">
    <citation type="submission" date="2017-08" db="EMBL/GenBank/DDBJ databases">
        <title>WGS of Clinical strains of the CDC Group NO-1 linked to zoonotic infections in humans.</title>
        <authorList>
            <person name="Bernier A.-M."/>
            <person name="Bernard K."/>
        </authorList>
    </citation>
    <scope>NUCLEOTIDE SEQUENCE [LARGE SCALE GENOMIC DNA]</scope>
    <source>
        <strain evidence="2 3">NML120219</strain>
    </source>
</reference>
<name>A0A2A2AUH9_9BURK</name>
<dbReference type="SMART" id="SM01126">
    <property type="entry name" value="DDE_Tnp_IS1595"/>
    <property type="match status" value="1"/>
</dbReference>
<dbReference type="PANTHER" id="PTHR47163:SF2">
    <property type="entry name" value="SI:DKEY-17M8.2"/>
    <property type="match status" value="1"/>
</dbReference>
<dbReference type="NCBIfam" id="NF033547">
    <property type="entry name" value="transpos_IS1595"/>
    <property type="match status" value="1"/>
</dbReference>
<protein>
    <recommendedName>
        <fullName evidence="1">ISXO2-like transposase domain-containing protein</fullName>
    </recommendedName>
</protein>
<accession>A0A2A2AUH9</accession>
<feature type="domain" description="ISXO2-like transposase" evidence="1">
    <location>
        <begin position="45"/>
        <end position="182"/>
    </location>
</feature>
<dbReference type="InterPro" id="IPR053164">
    <property type="entry name" value="IS1016-like_transposase"/>
</dbReference>
<dbReference type="EMBL" id="NSJE01000016">
    <property type="protein sequence ID" value="PAT42245.1"/>
    <property type="molecule type" value="Genomic_DNA"/>
</dbReference>
<dbReference type="PANTHER" id="PTHR47163">
    <property type="entry name" value="DDE_TNP_IS1595 DOMAIN-CONTAINING PROTEIN"/>
    <property type="match status" value="1"/>
</dbReference>
<evidence type="ECO:0000259" key="1">
    <source>
        <dbReference type="SMART" id="SM01126"/>
    </source>
</evidence>
<evidence type="ECO:0000313" key="2">
    <source>
        <dbReference type="EMBL" id="PAT42245.1"/>
    </source>
</evidence>
<comment type="caution">
    <text evidence="2">The sequence shown here is derived from an EMBL/GenBank/DDBJ whole genome shotgun (WGS) entry which is preliminary data.</text>
</comment>
<dbReference type="AlphaFoldDB" id="A0A2A2AUH9"/>
<sequence length="212" mass="24424">MLDLFVLGVPCYRQRFGDEASSAARERFYRLLRACCAQAEQLREPFEGAIECDETTFGAARKGKRGWGAAGKVIVFGLIKRNGCVKAMPIAAHDRVSVMQQIQAHTREGALYYTDEWQAYATLKLRGEHVVIRKEKGRPVGREHINGIEGFWSYAKNWLYPYRGVPRQYFHLYLAEVCYRFNHRGQDLKPLLHKLLKHTSIQNIKPILVRKG</sequence>